<dbReference type="Pfam" id="PF00379">
    <property type="entry name" value="Chitin_bind_4"/>
    <property type="match status" value="1"/>
</dbReference>
<dbReference type="PANTHER" id="PTHR10380:SF173">
    <property type="entry name" value="CUTICULAR PROTEIN 47EF, ISOFORM C-RELATED"/>
    <property type="match status" value="1"/>
</dbReference>
<accession>A0A9P0E5X1</accession>
<sequence length="152" mass="16079">MISLVALCFLAAASAAPQYNPYFNRPAYPNAPGAFVPIVSQHYDLNPDQSYTFEYTSADGSSRQETGAPRVPGPEGPAVTVQGAYNYQSPEGPVQVSYVADENGYQPTGPGIHPAILKSVAVQVAEARGTNAYPGQYPGAYPGAFPGAYRPY</sequence>
<evidence type="ECO:0000313" key="5">
    <source>
        <dbReference type="EMBL" id="CAH1391445.1"/>
    </source>
</evidence>
<keyword evidence="4" id="KW-0732">Signal</keyword>
<protein>
    <submittedName>
        <fullName evidence="5">Uncharacterized protein</fullName>
    </submittedName>
</protein>
<feature type="compositionally biased region" description="Polar residues" evidence="3">
    <location>
        <begin position="55"/>
        <end position="65"/>
    </location>
</feature>
<keyword evidence="6" id="KW-1185">Reference proteome</keyword>
<reference evidence="5" key="1">
    <citation type="submission" date="2022-01" db="EMBL/GenBank/DDBJ databases">
        <authorList>
            <person name="King R."/>
        </authorList>
    </citation>
    <scope>NUCLEOTIDE SEQUENCE</scope>
</reference>
<dbReference type="InterPro" id="IPR000618">
    <property type="entry name" value="Insect_cuticle"/>
</dbReference>
<feature type="chain" id="PRO_5040210694" evidence="4">
    <location>
        <begin position="16"/>
        <end position="152"/>
    </location>
</feature>
<dbReference type="GO" id="GO:0008010">
    <property type="term" value="F:structural constituent of chitin-based larval cuticle"/>
    <property type="evidence" value="ECO:0007669"/>
    <property type="project" value="TreeGrafter"/>
</dbReference>
<dbReference type="GO" id="GO:0062129">
    <property type="term" value="C:chitin-based extracellular matrix"/>
    <property type="evidence" value="ECO:0007669"/>
    <property type="project" value="TreeGrafter"/>
</dbReference>
<dbReference type="Proteomes" id="UP001152798">
    <property type="component" value="Chromosome 1"/>
</dbReference>
<evidence type="ECO:0000313" key="6">
    <source>
        <dbReference type="Proteomes" id="UP001152798"/>
    </source>
</evidence>
<evidence type="ECO:0000256" key="4">
    <source>
        <dbReference type="SAM" id="SignalP"/>
    </source>
</evidence>
<evidence type="ECO:0000256" key="2">
    <source>
        <dbReference type="PROSITE-ProRule" id="PRU00497"/>
    </source>
</evidence>
<organism evidence="5 6">
    <name type="scientific">Nezara viridula</name>
    <name type="common">Southern green stink bug</name>
    <name type="synonym">Cimex viridulus</name>
    <dbReference type="NCBI Taxonomy" id="85310"/>
    <lineage>
        <taxon>Eukaryota</taxon>
        <taxon>Metazoa</taxon>
        <taxon>Ecdysozoa</taxon>
        <taxon>Arthropoda</taxon>
        <taxon>Hexapoda</taxon>
        <taxon>Insecta</taxon>
        <taxon>Pterygota</taxon>
        <taxon>Neoptera</taxon>
        <taxon>Paraneoptera</taxon>
        <taxon>Hemiptera</taxon>
        <taxon>Heteroptera</taxon>
        <taxon>Panheteroptera</taxon>
        <taxon>Pentatomomorpha</taxon>
        <taxon>Pentatomoidea</taxon>
        <taxon>Pentatomidae</taxon>
        <taxon>Pentatominae</taxon>
        <taxon>Nezara</taxon>
    </lineage>
</organism>
<dbReference type="AlphaFoldDB" id="A0A9P0E5X1"/>
<keyword evidence="1 2" id="KW-0193">Cuticle</keyword>
<dbReference type="EMBL" id="OV725077">
    <property type="protein sequence ID" value="CAH1391445.1"/>
    <property type="molecule type" value="Genomic_DNA"/>
</dbReference>
<feature type="region of interest" description="Disordered" evidence="3">
    <location>
        <begin position="55"/>
        <end position="81"/>
    </location>
</feature>
<dbReference type="OrthoDB" id="6379191at2759"/>
<feature type="signal peptide" evidence="4">
    <location>
        <begin position="1"/>
        <end position="15"/>
    </location>
</feature>
<proteinExistence type="predicted"/>
<dbReference type="PROSITE" id="PS51155">
    <property type="entry name" value="CHIT_BIND_RR_2"/>
    <property type="match status" value="1"/>
</dbReference>
<evidence type="ECO:0000256" key="1">
    <source>
        <dbReference type="ARBA" id="ARBA00022460"/>
    </source>
</evidence>
<dbReference type="PANTHER" id="PTHR10380">
    <property type="entry name" value="CUTICLE PROTEIN"/>
    <property type="match status" value="1"/>
</dbReference>
<gene>
    <name evidence="5" type="ORF">NEZAVI_LOCUS2464</name>
</gene>
<evidence type="ECO:0000256" key="3">
    <source>
        <dbReference type="SAM" id="MobiDB-lite"/>
    </source>
</evidence>
<name>A0A9P0E5X1_NEZVI</name>
<dbReference type="InterPro" id="IPR050468">
    <property type="entry name" value="Cuticle_Struct_Prot"/>
</dbReference>